<evidence type="ECO:0000313" key="3">
    <source>
        <dbReference type="EMBL" id="CAI9260519.1"/>
    </source>
</evidence>
<feature type="region of interest" description="Disordered" evidence="1">
    <location>
        <begin position="50"/>
        <end position="74"/>
    </location>
</feature>
<keyword evidence="2" id="KW-0472">Membrane</keyword>
<feature type="transmembrane region" description="Helical" evidence="2">
    <location>
        <begin position="23"/>
        <end position="44"/>
    </location>
</feature>
<name>A0AA35XZ30_LACSI</name>
<reference evidence="3" key="1">
    <citation type="submission" date="2023-04" db="EMBL/GenBank/DDBJ databases">
        <authorList>
            <person name="Vijverberg K."/>
            <person name="Xiong W."/>
            <person name="Schranz E."/>
        </authorList>
    </citation>
    <scope>NUCLEOTIDE SEQUENCE</scope>
</reference>
<dbReference type="Proteomes" id="UP001177003">
    <property type="component" value="Chromosome 0"/>
</dbReference>
<accession>A0AA35XZ30</accession>
<organism evidence="3 4">
    <name type="scientific">Lactuca saligna</name>
    <name type="common">Willowleaf lettuce</name>
    <dbReference type="NCBI Taxonomy" id="75948"/>
    <lineage>
        <taxon>Eukaryota</taxon>
        <taxon>Viridiplantae</taxon>
        <taxon>Streptophyta</taxon>
        <taxon>Embryophyta</taxon>
        <taxon>Tracheophyta</taxon>
        <taxon>Spermatophyta</taxon>
        <taxon>Magnoliopsida</taxon>
        <taxon>eudicotyledons</taxon>
        <taxon>Gunneridae</taxon>
        <taxon>Pentapetalae</taxon>
        <taxon>asterids</taxon>
        <taxon>campanulids</taxon>
        <taxon>Asterales</taxon>
        <taxon>Asteraceae</taxon>
        <taxon>Cichorioideae</taxon>
        <taxon>Cichorieae</taxon>
        <taxon>Lactucinae</taxon>
        <taxon>Lactuca</taxon>
    </lineage>
</organism>
<protein>
    <submittedName>
        <fullName evidence="3">Uncharacterized protein</fullName>
    </submittedName>
</protein>
<dbReference type="AlphaFoldDB" id="A0AA35XZ30"/>
<dbReference type="EMBL" id="OX465086">
    <property type="protein sequence ID" value="CAI9260519.1"/>
    <property type="molecule type" value="Genomic_DNA"/>
</dbReference>
<evidence type="ECO:0000313" key="4">
    <source>
        <dbReference type="Proteomes" id="UP001177003"/>
    </source>
</evidence>
<keyword evidence="2" id="KW-0812">Transmembrane</keyword>
<gene>
    <name evidence="3" type="ORF">LSALG_LOCUS1351</name>
</gene>
<evidence type="ECO:0000256" key="1">
    <source>
        <dbReference type="SAM" id="MobiDB-lite"/>
    </source>
</evidence>
<keyword evidence="4" id="KW-1185">Reference proteome</keyword>
<sequence length="128" mass="14069">MKTRGKIGSGGGLIGGWFSLGSLGLPAGLSLIHVLLLLGILRFFSIHSTASKQGSSSLTRIDSNKRSSSSDPEDAQIVYLKDNVTIHPTQYATERISGRLKFDQTSWSKTSLNYWDTVFINLPKLEKR</sequence>
<evidence type="ECO:0000256" key="2">
    <source>
        <dbReference type="SAM" id="Phobius"/>
    </source>
</evidence>
<feature type="compositionally biased region" description="Polar residues" evidence="1">
    <location>
        <begin position="50"/>
        <end position="70"/>
    </location>
</feature>
<proteinExistence type="predicted"/>
<keyword evidence="2" id="KW-1133">Transmembrane helix</keyword>